<protein>
    <submittedName>
        <fullName evidence="2">Uncharacterized protein</fullName>
    </submittedName>
</protein>
<gene>
    <name evidence="2" type="ORF">H257_07125</name>
</gene>
<proteinExistence type="predicted"/>
<dbReference type="GeneID" id="20809121"/>
<evidence type="ECO:0000313" key="2">
    <source>
        <dbReference type="EMBL" id="ETV79922.1"/>
    </source>
</evidence>
<accession>W4GJQ0</accession>
<name>W4GJQ0_APHAT</name>
<dbReference type="OrthoDB" id="4951845at2759"/>
<dbReference type="VEuPathDB" id="FungiDB:H257_07125"/>
<reference evidence="2" key="1">
    <citation type="submission" date="2013-12" db="EMBL/GenBank/DDBJ databases">
        <title>The Genome Sequence of Aphanomyces astaci APO3.</title>
        <authorList>
            <consortium name="The Broad Institute Genomics Platform"/>
            <person name="Russ C."/>
            <person name="Tyler B."/>
            <person name="van West P."/>
            <person name="Dieguez-Uribeondo J."/>
            <person name="Young S.K."/>
            <person name="Zeng Q."/>
            <person name="Gargeya S."/>
            <person name="Fitzgerald M."/>
            <person name="Abouelleil A."/>
            <person name="Alvarado L."/>
            <person name="Chapman S.B."/>
            <person name="Gainer-Dewar J."/>
            <person name="Goldberg J."/>
            <person name="Griggs A."/>
            <person name="Gujja S."/>
            <person name="Hansen M."/>
            <person name="Howarth C."/>
            <person name="Imamovic A."/>
            <person name="Ireland A."/>
            <person name="Larimer J."/>
            <person name="McCowan C."/>
            <person name="Murphy C."/>
            <person name="Pearson M."/>
            <person name="Poon T.W."/>
            <person name="Priest M."/>
            <person name="Roberts A."/>
            <person name="Saif S."/>
            <person name="Shea T."/>
            <person name="Sykes S."/>
            <person name="Wortman J."/>
            <person name="Nusbaum C."/>
            <person name="Birren B."/>
        </authorList>
    </citation>
    <scope>NUCLEOTIDE SEQUENCE [LARGE SCALE GENOMIC DNA]</scope>
    <source>
        <strain evidence="2">APO3</strain>
    </source>
</reference>
<sequence length="322" mass="34964">MYPHASQRTGDCMASPQMQVSGQPARITLLERPKVELIEPAFKDGQMRQHGFGFVVLLIDCSKANILDLAAATSTAVHWARVAYGRDTKQVNKCTLDQVQVGLEHTQPHFTSLNDDQVQVGLEHNGKVRLCVFKANLHLVTPQSNAHGKRVKIDHILALTDNQVVALIKADGKLNVFSCVMGGLEVQAPSAPSSSTCSPPPRPTASSSSDRGAFPTSFTTAPTYTNLPSSSSTWTFGRGAQSRSISGLGYAHVPFYGYLGGRDEGTLFTCLWTECAPSSPLVRTGDDLPRPAKDHRELPTSTSFPYMLHPEKDFSLLKVAFP</sequence>
<feature type="region of interest" description="Disordered" evidence="1">
    <location>
        <begin position="189"/>
        <end position="221"/>
    </location>
</feature>
<evidence type="ECO:0000256" key="1">
    <source>
        <dbReference type="SAM" id="MobiDB-lite"/>
    </source>
</evidence>
<dbReference type="RefSeq" id="XP_009830858.1">
    <property type="nucleotide sequence ID" value="XM_009832556.1"/>
</dbReference>
<dbReference type="EMBL" id="KI913127">
    <property type="protein sequence ID" value="ETV79922.1"/>
    <property type="molecule type" value="Genomic_DNA"/>
</dbReference>
<dbReference type="AlphaFoldDB" id="W4GJQ0"/>
<organism evidence="2">
    <name type="scientific">Aphanomyces astaci</name>
    <name type="common">Crayfish plague agent</name>
    <dbReference type="NCBI Taxonomy" id="112090"/>
    <lineage>
        <taxon>Eukaryota</taxon>
        <taxon>Sar</taxon>
        <taxon>Stramenopiles</taxon>
        <taxon>Oomycota</taxon>
        <taxon>Saprolegniomycetes</taxon>
        <taxon>Saprolegniales</taxon>
        <taxon>Verrucalvaceae</taxon>
        <taxon>Aphanomyces</taxon>
    </lineage>
</organism>